<dbReference type="PROSITE" id="PS50835">
    <property type="entry name" value="IG_LIKE"/>
    <property type="match status" value="1"/>
</dbReference>
<proteinExistence type="predicted"/>
<keyword evidence="4" id="KW-1185">Reference proteome</keyword>
<keyword evidence="1" id="KW-1133">Transmembrane helix</keyword>
<evidence type="ECO:0000256" key="1">
    <source>
        <dbReference type="SAM" id="Phobius"/>
    </source>
</evidence>
<comment type="caution">
    <text evidence="3">The sequence shown here is derived from an EMBL/GenBank/DDBJ whole genome shotgun (WGS) entry which is preliminary data.</text>
</comment>
<dbReference type="InterPro" id="IPR003599">
    <property type="entry name" value="Ig_sub"/>
</dbReference>
<dbReference type="SMART" id="SM00409">
    <property type="entry name" value="IG"/>
    <property type="match status" value="1"/>
</dbReference>
<dbReference type="PANTHER" id="PTHR15297">
    <property type="entry name" value="IMMUNOGLOBULIN SUPERFAMILY MEMBER 6"/>
    <property type="match status" value="1"/>
</dbReference>
<dbReference type="PANTHER" id="PTHR15297:SF2">
    <property type="entry name" value="IMMUNOGLOBULIN SUPERFAMILY MEMBER 6"/>
    <property type="match status" value="1"/>
</dbReference>
<accession>A0AAW2AZ44</accession>
<dbReference type="InterPro" id="IPR013783">
    <property type="entry name" value="Ig-like_fold"/>
</dbReference>
<dbReference type="Gene3D" id="2.60.40.10">
    <property type="entry name" value="Immunoglobulins"/>
    <property type="match status" value="1"/>
</dbReference>
<sequence length="244" mass="27604">MKGRGATNNSDINMNFGFFFTMAFLVLGLVRGCMVDVQQPSKLMRKKEQQSVSIPCSVNVSSCQHTPQISWYVFRKDYHYQIDVSSQPLKYKLDHHDLEISSLSKTDCGVYYCAAALLTLAHSGAQAIGQGTTLKVSERGLNVRQVLLLTLLILLTVYSLLILGIIICIKTGRFKSVFKRRWCKNENKEDSTRQVVLFSGVVQELCKRNLSGDKIQARYKVSQDKSKGLQNVYNSEDVYQNLDE</sequence>
<reference evidence="3 4" key="1">
    <citation type="submission" date="2024-05" db="EMBL/GenBank/DDBJ databases">
        <title>A high-quality chromosomal-level genome assembly of Topmouth culter (Culter alburnus).</title>
        <authorList>
            <person name="Zhao H."/>
        </authorList>
    </citation>
    <scope>NUCLEOTIDE SEQUENCE [LARGE SCALE GENOMIC DNA]</scope>
    <source>
        <strain evidence="3">CATC2023</strain>
        <tissue evidence="3">Muscle</tissue>
    </source>
</reference>
<dbReference type="SUPFAM" id="SSF48726">
    <property type="entry name" value="Immunoglobulin"/>
    <property type="match status" value="1"/>
</dbReference>
<dbReference type="Proteomes" id="UP001479290">
    <property type="component" value="Unassembled WGS sequence"/>
</dbReference>
<keyword evidence="1" id="KW-0812">Transmembrane</keyword>
<dbReference type="InterPro" id="IPR007110">
    <property type="entry name" value="Ig-like_dom"/>
</dbReference>
<dbReference type="InterPro" id="IPR013098">
    <property type="entry name" value="Ig_I-set"/>
</dbReference>
<evidence type="ECO:0000259" key="2">
    <source>
        <dbReference type="PROSITE" id="PS50835"/>
    </source>
</evidence>
<dbReference type="InterPro" id="IPR039089">
    <property type="entry name" value="IGSF6"/>
</dbReference>
<feature type="transmembrane region" description="Helical" evidence="1">
    <location>
        <begin position="148"/>
        <end position="169"/>
    </location>
</feature>
<dbReference type="InterPro" id="IPR036179">
    <property type="entry name" value="Ig-like_dom_sf"/>
</dbReference>
<dbReference type="Pfam" id="PF07679">
    <property type="entry name" value="I-set"/>
    <property type="match status" value="1"/>
</dbReference>
<dbReference type="AlphaFoldDB" id="A0AAW2AZ44"/>
<feature type="transmembrane region" description="Helical" evidence="1">
    <location>
        <begin position="16"/>
        <end position="37"/>
    </location>
</feature>
<name>A0AAW2AZ44_CULAL</name>
<organism evidence="3 4">
    <name type="scientific">Culter alburnus</name>
    <name type="common">Topmouth culter</name>
    <dbReference type="NCBI Taxonomy" id="194366"/>
    <lineage>
        <taxon>Eukaryota</taxon>
        <taxon>Metazoa</taxon>
        <taxon>Chordata</taxon>
        <taxon>Craniata</taxon>
        <taxon>Vertebrata</taxon>
        <taxon>Euteleostomi</taxon>
        <taxon>Actinopterygii</taxon>
        <taxon>Neopterygii</taxon>
        <taxon>Teleostei</taxon>
        <taxon>Ostariophysi</taxon>
        <taxon>Cypriniformes</taxon>
        <taxon>Xenocyprididae</taxon>
        <taxon>Xenocypridinae</taxon>
        <taxon>Culter</taxon>
    </lineage>
</organism>
<gene>
    <name evidence="3" type="ORF">ABG768_020093</name>
</gene>
<evidence type="ECO:0000313" key="3">
    <source>
        <dbReference type="EMBL" id="KAK9978338.1"/>
    </source>
</evidence>
<dbReference type="EMBL" id="JAWDJR010000003">
    <property type="protein sequence ID" value="KAK9978338.1"/>
    <property type="molecule type" value="Genomic_DNA"/>
</dbReference>
<protein>
    <recommendedName>
        <fullName evidence="2">Ig-like domain-containing protein</fullName>
    </recommendedName>
</protein>
<keyword evidence="1" id="KW-0472">Membrane</keyword>
<feature type="domain" description="Ig-like" evidence="2">
    <location>
        <begin position="48"/>
        <end position="115"/>
    </location>
</feature>
<evidence type="ECO:0000313" key="4">
    <source>
        <dbReference type="Proteomes" id="UP001479290"/>
    </source>
</evidence>